<proteinExistence type="predicted"/>
<dbReference type="Proteomes" id="UP000007797">
    <property type="component" value="Unassembled WGS sequence"/>
</dbReference>
<reference evidence="3" key="1">
    <citation type="journal article" date="2011" name="Genome Res.">
        <title>Phylogeny-wide analysis of social amoeba genomes highlights ancient origins for complex intercellular communication.</title>
        <authorList>
            <person name="Heidel A.J."/>
            <person name="Lawal H.M."/>
            <person name="Felder M."/>
            <person name="Schilde C."/>
            <person name="Helps N.R."/>
            <person name="Tunggal B."/>
            <person name="Rivero F."/>
            <person name="John U."/>
            <person name="Schleicher M."/>
            <person name="Eichinger L."/>
            <person name="Platzer M."/>
            <person name="Noegel A.A."/>
            <person name="Schaap P."/>
            <person name="Gloeckner G."/>
        </authorList>
    </citation>
    <scope>NUCLEOTIDE SEQUENCE [LARGE SCALE GENOMIC DNA]</scope>
    <source>
        <strain evidence="3">SH3</strain>
    </source>
</reference>
<feature type="region of interest" description="Disordered" evidence="1">
    <location>
        <begin position="111"/>
        <end position="141"/>
    </location>
</feature>
<dbReference type="AlphaFoldDB" id="F4PND2"/>
<organism evidence="2 3">
    <name type="scientific">Cavenderia fasciculata</name>
    <name type="common">Slime mold</name>
    <name type="synonym">Dictyostelium fasciculatum</name>
    <dbReference type="NCBI Taxonomy" id="261658"/>
    <lineage>
        <taxon>Eukaryota</taxon>
        <taxon>Amoebozoa</taxon>
        <taxon>Evosea</taxon>
        <taxon>Eumycetozoa</taxon>
        <taxon>Dictyostelia</taxon>
        <taxon>Acytosteliales</taxon>
        <taxon>Cavenderiaceae</taxon>
        <taxon>Cavenderia</taxon>
    </lineage>
</organism>
<feature type="region of interest" description="Disordered" evidence="1">
    <location>
        <begin position="182"/>
        <end position="203"/>
    </location>
</feature>
<protein>
    <submittedName>
        <fullName evidence="2">Uncharacterized protein</fullName>
    </submittedName>
</protein>
<feature type="compositionally biased region" description="Basic residues" evidence="1">
    <location>
        <begin position="429"/>
        <end position="438"/>
    </location>
</feature>
<dbReference type="RefSeq" id="XP_004360836.1">
    <property type="nucleotide sequence ID" value="XM_004360779.1"/>
</dbReference>
<feature type="region of interest" description="Disordered" evidence="1">
    <location>
        <begin position="416"/>
        <end position="438"/>
    </location>
</feature>
<evidence type="ECO:0000313" key="3">
    <source>
        <dbReference type="Proteomes" id="UP000007797"/>
    </source>
</evidence>
<gene>
    <name evidence="2" type="ORF">DFA_05115</name>
</gene>
<sequence length="438" mass="49808">MIIKYDSNYAPLVSKDRQLELKLLPKLLSYDSNFNPEAALFGTFKPTQHIFCSNIDSTASIESILKLLSTLNKEGDKENEKLLAYILHNDHNDGLVNTYVKNLSGNEPLSKDIVTEDIENDDIKEDNDDNSNPGTDASMVGKGIPMTNSFEVFASRNRLGEKDVWRTLDKSLGPTEKMVVSTWSSYNGDPQKQEKGLPQSLDRPNIVPFNTFTSPEIRFGEVKGRVSWRGFSMKEHSKIGFKMDKATNSEWDMELPKEKDETMDKEIKDLSGQMKLFSDDIHEAVEELIPLLVKTGKHTFEKKVVVGVDSSSKKLDQTKSVTANFVSESSFNVSPMRVRVTSASILDSLQQEDKVLKHMISDLISKMIRCENKLCYNDIPKLIESYKQKLDKIIKAKQGKQLPSIYHQSYDAPQQIILQEQQQQDQSQKRKKTPTFPR</sequence>
<keyword evidence="3" id="KW-1185">Reference proteome</keyword>
<accession>F4PND2</accession>
<dbReference type="GeneID" id="14875761"/>
<feature type="compositionally biased region" description="Low complexity" evidence="1">
    <location>
        <begin position="416"/>
        <end position="426"/>
    </location>
</feature>
<dbReference type="KEGG" id="dfa:DFA_05115"/>
<name>F4PND2_CACFS</name>
<evidence type="ECO:0000313" key="2">
    <source>
        <dbReference type="EMBL" id="EGG22985.1"/>
    </source>
</evidence>
<dbReference type="EMBL" id="GL883008">
    <property type="protein sequence ID" value="EGG22985.1"/>
    <property type="molecule type" value="Genomic_DNA"/>
</dbReference>
<evidence type="ECO:0000256" key="1">
    <source>
        <dbReference type="SAM" id="MobiDB-lite"/>
    </source>
</evidence>
<feature type="compositionally biased region" description="Acidic residues" evidence="1">
    <location>
        <begin position="115"/>
        <end position="129"/>
    </location>
</feature>